<reference evidence="1" key="2">
    <citation type="submission" date="2015-03" db="EMBL/GenBank/DDBJ databases">
        <authorList>
            <person name="Chow C.-E.T."/>
            <person name="Winget D.M."/>
            <person name="White R.A.III."/>
            <person name="Hallam S.J."/>
            <person name="Suttle C.A."/>
        </authorList>
    </citation>
    <scope>NUCLEOTIDE SEQUENCE</scope>
    <source>
        <strain evidence="1">Oxic1_3</strain>
    </source>
</reference>
<reference evidence="1" key="1">
    <citation type="journal article" date="2015" name="Front. Microbiol.">
        <title>Combining genomic sequencing methods to explore viral diversity and reveal potential virus-host interactions.</title>
        <authorList>
            <person name="Chow C.E."/>
            <person name="Winget D.M."/>
            <person name="White R.A.III."/>
            <person name="Hallam S.J."/>
            <person name="Suttle C.A."/>
        </authorList>
    </citation>
    <scope>NUCLEOTIDE SEQUENCE</scope>
    <source>
        <strain evidence="1">Oxic1_3</strain>
    </source>
</reference>
<evidence type="ECO:0000313" key="1">
    <source>
        <dbReference type="EMBL" id="AKH47795.1"/>
    </source>
</evidence>
<protein>
    <submittedName>
        <fullName evidence="1">Uncharacterized protein</fullName>
    </submittedName>
</protein>
<organism evidence="1">
    <name type="scientific">uncultured marine virus</name>
    <dbReference type="NCBI Taxonomy" id="186617"/>
    <lineage>
        <taxon>Viruses</taxon>
        <taxon>environmental samples</taxon>
    </lineage>
</organism>
<dbReference type="EMBL" id="KR029598">
    <property type="protein sequence ID" value="AKH47795.1"/>
    <property type="molecule type" value="Genomic_DNA"/>
</dbReference>
<proteinExistence type="predicted"/>
<sequence length="113" mass="13034">MTKDMPIDKFFAGSTVEHEPQFPIRRIICKLENSLSIARRTRNTNRIPCVLHVISLSKSYLLNPFNRDRVGKSLKKVLISTTTITNPLINSSIFITLNHISNSFFWIIYNVLN</sequence>
<accession>A0A0F7L779</accession>
<name>A0A0F7L779_9VIRU</name>